<accession>A0A4R6T7P0</accession>
<dbReference type="Proteomes" id="UP000294535">
    <property type="component" value="Unassembled WGS sequence"/>
</dbReference>
<dbReference type="SUPFAM" id="SSF56925">
    <property type="entry name" value="OMPA-like"/>
    <property type="match status" value="1"/>
</dbReference>
<organism evidence="2 3">
    <name type="scientific">Algoriphagus boseongensis</name>
    <dbReference type="NCBI Taxonomy" id="1442587"/>
    <lineage>
        <taxon>Bacteria</taxon>
        <taxon>Pseudomonadati</taxon>
        <taxon>Bacteroidota</taxon>
        <taxon>Cytophagia</taxon>
        <taxon>Cytophagales</taxon>
        <taxon>Cyclobacteriaceae</taxon>
        <taxon>Algoriphagus</taxon>
    </lineage>
</organism>
<evidence type="ECO:0000313" key="3">
    <source>
        <dbReference type="Proteomes" id="UP000294535"/>
    </source>
</evidence>
<feature type="chain" id="PRO_5020257110" description="Outer membrane insertion C-signal" evidence="1">
    <location>
        <begin position="24"/>
        <end position="151"/>
    </location>
</feature>
<evidence type="ECO:0000256" key="1">
    <source>
        <dbReference type="SAM" id="SignalP"/>
    </source>
</evidence>
<sequence>MKFLKLASLVMFLGVMVSLQANAQELGLRFGNVNGNNVAVDGVFALGDFSRIHADVSFGDGGVGIDALWNPVYDNISDSDFKWYAGFGPSIFLADDFRFGAAGEIGVEYLFTDVPISLGLDWRPYFILVEETKFDAGGFGLNIRWRFGPND</sequence>
<protein>
    <recommendedName>
        <fullName evidence="4">Outer membrane insertion C-signal</fullName>
    </recommendedName>
</protein>
<evidence type="ECO:0008006" key="4">
    <source>
        <dbReference type="Google" id="ProtNLM"/>
    </source>
</evidence>
<dbReference type="RefSeq" id="WP_243739650.1">
    <property type="nucleotide sequence ID" value="NZ_SNYF01000006.1"/>
</dbReference>
<dbReference type="EMBL" id="SNYF01000006">
    <property type="protein sequence ID" value="TDQ16938.1"/>
    <property type="molecule type" value="Genomic_DNA"/>
</dbReference>
<proteinExistence type="predicted"/>
<comment type="caution">
    <text evidence="2">The sequence shown here is derived from an EMBL/GenBank/DDBJ whole genome shotgun (WGS) entry which is preliminary data.</text>
</comment>
<dbReference type="AlphaFoldDB" id="A0A4R6T7P0"/>
<reference evidence="2 3" key="1">
    <citation type="submission" date="2019-03" db="EMBL/GenBank/DDBJ databases">
        <title>Genomic Encyclopedia of Type Strains, Phase III (KMG-III): the genomes of soil and plant-associated and newly described type strains.</title>
        <authorList>
            <person name="Whitman W."/>
        </authorList>
    </citation>
    <scope>NUCLEOTIDE SEQUENCE [LARGE SCALE GENOMIC DNA]</scope>
    <source>
        <strain evidence="2 3">CECT 8446</strain>
    </source>
</reference>
<name>A0A4R6T7P0_9BACT</name>
<gene>
    <name evidence="2" type="ORF">DFQ04_1586</name>
</gene>
<evidence type="ECO:0000313" key="2">
    <source>
        <dbReference type="EMBL" id="TDQ16938.1"/>
    </source>
</evidence>
<keyword evidence="1" id="KW-0732">Signal</keyword>
<dbReference type="InterPro" id="IPR011250">
    <property type="entry name" value="OMP/PagP_B-barrel"/>
</dbReference>
<keyword evidence="3" id="KW-1185">Reference proteome</keyword>
<feature type="signal peptide" evidence="1">
    <location>
        <begin position="1"/>
        <end position="23"/>
    </location>
</feature>